<feature type="transmembrane region" description="Helical" evidence="1">
    <location>
        <begin position="12"/>
        <end position="31"/>
    </location>
</feature>
<keyword evidence="1" id="KW-0812">Transmembrane</keyword>
<dbReference type="RefSeq" id="WP_283767449.1">
    <property type="nucleotide sequence ID" value="NZ_JAQOSO010000079.1"/>
</dbReference>
<reference evidence="2 3" key="1">
    <citation type="submission" date="2023-01" db="EMBL/GenBank/DDBJ databases">
        <title>Novel diversity within Roseofilum (Cyanobacteria; Desertifilaceae) from marine benthic mats with descriptions of four novel species.</title>
        <authorList>
            <person name="Wang Y."/>
            <person name="Berthold D.E."/>
            <person name="Hu J."/>
            <person name="Lefler F.W."/>
            <person name="Laughinghouse H.D. IV."/>
        </authorList>
    </citation>
    <scope>NUCLEOTIDE SEQUENCE [LARGE SCALE GENOMIC DNA]</scope>
    <source>
        <strain evidence="2 3">BLCC-M114</strain>
    </source>
</reference>
<keyword evidence="1" id="KW-0472">Membrane</keyword>
<proteinExistence type="predicted"/>
<comment type="caution">
    <text evidence="2">The sequence shown here is derived from an EMBL/GenBank/DDBJ whole genome shotgun (WGS) entry which is preliminary data.</text>
</comment>
<keyword evidence="1" id="KW-1133">Transmembrane helix</keyword>
<evidence type="ECO:0000313" key="2">
    <source>
        <dbReference type="EMBL" id="MDJ1175143.1"/>
    </source>
</evidence>
<keyword evidence="3" id="KW-1185">Reference proteome</keyword>
<organism evidence="2 3">
    <name type="scientific">Roseofilum capinflatum BLCC-M114</name>
    <dbReference type="NCBI Taxonomy" id="3022440"/>
    <lineage>
        <taxon>Bacteria</taxon>
        <taxon>Bacillati</taxon>
        <taxon>Cyanobacteriota</taxon>
        <taxon>Cyanophyceae</taxon>
        <taxon>Desertifilales</taxon>
        <taxon>Desertifilaceae</taxon>
        <taxon>Roseofilum</taxon>
        <taxon>Roseofilum capinflatum</taxon>
    </lineage>
</organism>
<evidence type="ECO:0000256" key="1">
    <source>
        <dbReference type="SAM" id="Phobius"/>
    </source>
</evidence>
<evidence type="ECO:0000313" key="3">
    <source>
        <dbReference type="Proteomes" id="UP001235849"/>
    </source>
</evidence>
<dbReference type="Proteomes" id="UP001235849">
    <property type="component" value="Unassembled WGS sequence"/>
</dbReference>
<sequence length="626" mass="72500">MTMRRSLRPLRLWYERAIALIILLNVGLIVFDATYVRSRNQHLWINWKVFQWRDIPQEEYVALVERLNEAIRSQGLESSGVQSLLSQVQAQSLEILVENPPFRLLGKYSHLHQIQQRIGESTGLRDLNAAIAQYWSRDFIAQRGWDSHWTEFNIEIRPLLLLYEPVLDYDIIKGIEPDRGGQEYVREVARLKSILEFEGPDSALVEPQLEVLRDLTDRMIDEQYAINSINKSGKVNQIKSVMKNHIYSEETQGNRETIQSRLNWFRDPRVVQFIAPELLWADLSSKEAFDQFWSLENFQEETWRESFEFMNNQLFFTVESMYYRHLDGTGAFANRFILLDFPFLLIYWIDFIVKVLCRFYREKDISLGIAIGSRSYDLLLLQPWVPGLRVIPLVIRFNESDLIDLEPVQKYLGLNFIASFGQELAQVVVNRGIGQLQGKISDGLIQKAFIKTPRDASVDGNSEDEVTVDNGAQKQRSFGSITGRVWEVTACNVLPEVSPDLEAFLRYEVDKTLQKSGLYKRVQKIPGVRRFPDQIAEKLVQQIIQALTLNPRKSYLKGQTQAPDMLEQQLKERLGENFRLKLQAELQKNYTFEEMDLLLIELLEGAKIGDKKSSSQPQLNPADGNG</sequence>
<dbReference type="EMBL" id="JAQOSO010000079">
    <property type="protein sequence ID" value="MDJ1175143.1"/>
    <property type="molecule type" value="Genomic_DNA"/>
</dbReference>
<gene>
    <name evidence="2" type="ORF">PMG25_13660</name>
</gene>
<accession>A0ABT7B7K7</accession>
<protein>
    <submittedName>
        <fullName evidence="2">Uncharacterized protein</fullName>
    </submittedName>
</protein>
<name>A0ABT7B7K7_9CYAN</name>